<evidence type="ECO:0000313" key="2">
    <source>
        <dbReference type="EMBL" id="KAH7318255.1"/>
    </source>
</evidence>
<feature type="compositionally biased region" description="Basic and acidic residues" evidence="1">
    <location>
        <begin position="40"/>
        <end position="50"/>
    </location>
</feature>
<keyword evidence="3" id="KW-1185">Reference proteome</keyword>
<organism evidence="2 3">
    <name type="scientific">Stachybotrys elegans</name>
    <dbReference type="NCBI Taxonomy" id="80388"/>
    <lineage>
        <taxon>Eukaryota</taxon>
        <taxon>Fungi</taxon>
        <taxon>Dikarya</taxon>
        <taxon>Ascomycota</taxon>
        <taxon>Pezizomycotina</taxon>
        <taxon>Sordariomycetes</taxon>
        <taxon>Hypocreomycetidae</taxon>
        <taxon>Hypocreales</taxon>
        <taxon>Stachybotryaceae</taxon>
        <taxon>Stachybotrys</taxon>
    </lineage>
</organism>
<feature type="region of interest" description="Disordered" evidence="1">
    <location>
        <begin position="40"/>
        <end position="71"/>
    </location>
</feature>
<accession>A0A8K0SNP5</accession>
<proteinExistence type="predicted"/>
<sequence>METFGCNCGSCAARSCAIACLYLVCNESYSQHRWIHDTDRHARTRPRSELQEAPAIRHPRRPSHTPQARHQSVSALPACPWSIHLPFPAQSRSPLLSPVSPACLRAQRPREIPWRRRGVGKPGLRHQSDTRQKLERAPDN</sequence>
<comment type="caution">
    <text evidence="2">The sequence shown here is derived from an EMBL/GenBank/DDBJ whole genome shotgun (WGS) entry which is preliminary data.</text>
</comment>
<dbReference type="EMBL" id="JAGPNK010000007">
    <property type="protein sequence ID" value="KAH7318255.1"/>
    <property type="molecule type" value="Genomic_DNA"/>
</dbReference>
<dbReference type="AlphaFoldDB" id="A0A8K0SNP5"/>
<feature type="region of interest" description="Disordered" evidence="1">
    <location>
        <begin position="111"/>
        <end position="140"/>
    </location>
</feature>
<evidence type="ECO:0000313" key="3">
    <source>
        <dbReference type="Proteomes" id="UP000813444"/>
    </source>
</evidence>
<name>A0A8K0SNP5_9HYPO</name>
<protein>
    <submittedName>
        <fullName evidence="2">Uncharacterized protein</fullName>
    </submittedName>
</protein>
<dbReference type="Proteomes" id="UP000813444">
    <property type="component" value="Unassembled WGS sequence"/>
</dbReference>
<reference evidence="2" key="1">
    <citation type="journal article" date="2021" name="Nat. Commun.">
        <title>Genetic determinants of endophytism in the Arabidopsis root mycobiome.</title>
        <authorList>
            <person name="Mesny F."/>
            <person name="Miyauchi S."/>
            <person name="Thiergart T."/>
            <person name="Pickel B."/>
            <person name="Atanasova L."/>
            <person name="Karlsson M."/>
            <person name="Huettel B."/>
            <person name="Barry K.W."/>
            <person name="Haridas S."/>
            <person name="Chen C."/>
            <person name="Bauer D."/>
            <person name="Andreopoulos W."/>
            <person name="Pangilinan J."/>
            <person name="LaButti K."/>
            <person name="Riley R."/>
            <person name="Lipzen A."/>
            <person name="Clum A."/>
            <person name="Drula E."/>
            <person name="Henrissat B."/>
            <person name="Kohler A."/>
            <person name="Grigoriev I.V."/>
            <person name="Martin F.M."/>
            <person name="Hacquard S."/>
        </authorList>
    </citation>
    <scope>NUCLEOTIDE SEQUENCE</scope>
    <source>
        <strain evidence="2">MPI-CAGE-CH-0235</strain>
    </source>
</reference>
<gene>
    <name evidence="2" type="ORF">B0I35DRAFT_238116</name>
</gene>
<evidence type="ECO:0000256" key="1">
    <source>
        <dbReference type="SAM" id="MobiDB-lite"/>
    </source>
</evidence>
<feature type="compositionally biased region" description="Basic and acidic residues" evidence="1">
    <location>
        <begin position="126"/>
        <end position="140"/>
    </location>
</feature>